<keyword evidence="3" id="KW-0862">Zinc</keyword>
<dbReference type="GO" id="GO:0008270">
    <property type="term" value="F:zinc ion binding"/>
    <property type="evidence" value="ECO:0007669"/>
    <property type="project" value="UniProtKB-KW"/>
</dbReference>
<keyword evidence="2" id="KW-0863">Zinc-finger</keyword>
<evidence type="ECO:0000256" key="1">
    <source>
        <dbReference type="ARBA" id="ARBA00022723"/>
    </source>
</evidence>
<sequence length="241" mass="27441">MQARKHPQSKHRELKACAPHGIRALPRIDSGRLGKTDVKYSAKSRQLGKRPPDRTVVAGPRYFSYARRILSQFLVKIKQPLHFMLQLGNLVDAITFVQSSKGTRVIVKAGYRYCYHRLTKDGHMRWVCSTNSGSGCRAYIYTLGDGYLRSNEIHNHPKLKEYVNPILKTCRANFITSSKGTPCLIYSGFKYCIHTRSRISPKIRWKCSSHKKCGSAVFTIGDHIVGVKNAHSYCAYRPSYM</sequence>
<comment type="caution">
    <text evidence="5">The sequence shown here is derived from an EMBL/GenBank/DDBJ whole genome shotgun (WGS) entry which is preliminary data.</text>
</comment>
<keyword evidence="1" id="KW-0479">Metal-binding</keyword>
<feature type="domain" description="FLYWCH-type" evidence="4">
    <location>
        <begin position="96"/>
        <end position="156"/>
    </location>
</feature>
<evidence type="ECO:0000256" key="3">
    <source>
        <dbReference type="ARBA" id="ARBA00022833"/>
    </source>
</evidence>
<dbReference type="Pfam" id="PF04500">
    <property type="entry name" value="FLYWCH"/>
    <property type="match status" value="2"/>
</dbReference>
<evidence type="ECO:0000313" key="5">
    <source>
        <dbReference type="EMBL" id="GBP31397.1"/>
    </source>
</evidence>
<organism evidence="5 6">
    <name type="scientific">Eumeta variegata</name>
    <name type="common">Bagworm moth</name>
    <name type="synonym">Eumeta japonica</name>
    <dbReference type="NCBI Taxonomy" id="151549"/>
    <lineage>
        <taxon>Eukaryota</taxon>
        <taxon>Metazoa</taxon>
        <taxon>Ecdysozoa</taxon>
        <taxon>Arthropoda</taxon>
        <taxon>Hexapoda</taxon>
        <taxon>Insecta</taxon>
        <taxon>Pterygota</taxon>
        <taxon>Neoptera</taxon>
        <taxon>Endopterygota</taxon>
        <taxon>Lepidoptera</taxon>
        <taxon>Glossata</taxon>
        <taxon>Ditrysia</taxon>
        <taxon>Tineoidea</taxon>
        <taxon>Psychidae</taxon>
        <taxon>Oiketicinae</taxon>
        <taxon>Eumeta</taxon>
    </lineage>
</organism>
<gene>
    <name evidence="5" type="ORF">EVAR_17885_1</name>
</gene>
<keyword evidence="6" id="KW-1185">Reference proteome</keyword>
<name>A0A4C1UZF8_EUMVA</name>
<evidence type="ECO:0000259" key="4">
    <source>
        <dbReference type="Pfam" id="PF04500"/>
    </source>
</evidence>
<evidence type="ECO:0000256" key="2">
    <source>
        <dbReference type="ARBA" id="ARBA00022771"/>
    </source>
</evidence>
<dbReference type="AlphaFoldDB" id="A0A4C1UZF8"/>
<proteinExistence type="predicted"/>
<dbReference type="Proteomes" id="UP000299102">
    <property type="component" value="Unassembled WGS sequence"/>
</dbReference>
<evidence type="ECO:0000313" key="6">
    <source>
        <dbReference type="Proteomes" id="UP000299102"/>
    </source>
</evidence>
<protein>
    <recommendedName>
        <fullName evidence="4">FLYWCH-type domain-containing protein</fullName>
    </recommendedName>
</protein>
<dbReference type="EMBL" id="BGZK01000246">
    <property type="protein sequence ID" value="GBP31397.1"/>
    <property type="molecule type" value="Genomic_DNA"/>
</dbReference>
<reference evidence="5 6" key="1">
    <citation type="journal article" date="2019" name="Commun. Biol.">
        <title>The bagworm genome reveals a unique fibroin gene that provides high tensile strength.</title>
        <authorList>
            <person name="Kono N."/>
            <person name="Nakamura H."/>
            <person name="Ohtoshi R."/>
            <person name="Tomita M."/>
            <person name="Numata K."/>
            <person name="Arakawa K."/>
        </authorList>
    </citation>
    <scope>NUCLEOTIDE SEQUENCE [LARGE SCALE GENOMIC DNA]</scope>
</reference>
<dbReference type="Gene3D" id="2.20.25.240">
    <property type="match status" value="2"/>
</dbReference>
<dbReference type="InterPro" id="IPR007588">
    <property type="entry name" value="Znf_FLYWCH"/>
</dbReference>
<accession>A0A4C1UZF8</accession>
<dbReference type="OrthoDB" id="7761241at2759"/>
<feature type="domain" description="FLYWCH-type" evidence="4">
    <location>
        <begin position="174"/>
        <end position="231"/>
    </location>
</feature>